<dbReference type="Proteomes" id="UP000887581">
    <property type="component" value="Unplaced"/>
</dbReference>
<sequence length="69" mass="7600">MSWIELKYKLTEGSSGSSSNSDAGSGDCRRRLGNIYDWNNNNDSGTGDKILLIEEIEITKTEVIVICSD</sequence>
<reference evidence="2" key="1">
    <citation type="submission" date="2022-11" db="UniProtKB">
        <authorList>
            <consortium name="WormBaseParasite"/>
        </authorList>
    </citation>
    <scope>IDENTIFICATION</scope>
</reference>
<evidence type="ECO:0000313" key="2">
    <source>
        <dbReference type="WBParaSite" id="sdigi.contig415.g8170.t1"/>
    </source>
</evidence>
<name>A0A915Q0M4_9BILA</name>
<proteinExistence type="predicted"/>
<organism evidence="1 2">
    <name type="scientific">Setaria digitata</name>
    <dbReference type="NCBI Taxonomy" id="48799"/>
    <lineage>
        <taxon>Eukaryota</taxon>
        <taxon>Metazoa</taxon>
        <taxon>Ecdysozoa</taxon>
        <taxon>Nematoda</taxon>
        <taxon>Chromadorea</taxon>
        <taxon>Rhabditida</taxon>
        <taxon>Spirurina</taxon>
        <taxon>Spiruromorpha</taxon>
        <taxon>Filarioidea</taxon>
        <taxon>Setariidae</taxon>
        <taxon>Setaria</taxon>
    </lineage>
</organism>
<protein>
    <submittedName>
        <fullName evidence="2">Uncharacterized protein</fullName>
    </submittedName>
</protein>
<accession>A0A915Q0M4</accession>
<dbReference type="WBParaSite" id="sdigi.contig415.g8170.t1">
    <property type="protein sequence ID" value="sdigi.contig415.g8170.t1"/>
    <property type="gene ID" value="sdigi.contig415.g8170"/>
</dbReference>
<keyword evidence="1" id="KW-1185">Reference proteome</keyword>
<dbReference type="AlphaFoldDB" id="A0A915Q0M4"/>
<evidence type="ECO:0000313" key="1">
    <source>
        <dbReference type="Proteomes" id="UP000887581"/>
    </source>
</evidence>